<dbReference type="InterPro" id="IPR020846">
    <property type="entry name" value="MFS_dom"/>
</dbReference>
<feature type="transmembrane region" description="Helical" evidence="8">
    <location>
        <begin position="405"/>
        <end position="425"/>
    </location>
</feature>
<feature type="transmembrane region" description="Helical" evidence="8">
    <location>
        <begin position="85"/>
        <end position="102"/>
    </location>
</feature>
<feature type="domain" description="Major facilitator superfamily (MFS) profile" evidence="9">
    <location>
        <begin position="47"/>
        <end position="427"/>
    </location>
</feature>
<feature type="transmembrane region" description="Helical" evidence="8">
    <location>
        <begin position="171"/>
        <end position="193"/>
    </location>
</feature>
<sequence>MLVAAFFPKKGMPLSDQPPRYHMQENSIQLTELQPLENKTTVNINKITLILGMLFVFAPLSTDMYLSSFPSIAVSLGCRVEQVQYSLSAFVFGLAAGQLFYGPLTDRFGRRPPLLAGVAIFTLTSLLAIWAPNIAIFTGLRLLQAVGGCAGMIISRAVIQDLFDEQQAAHALSAVMVVQGVGPIAAPIIGGYIHLVGGWQAVFVFLTLFGAACFILAARGLPETLPTRDRQRQGPGQVLKAFGNLIRQRDFMVPTLASSLILASMFAFISGSPFVFMGLHGVSQQQYGWLFGVNTVGMVAASQVNRLLLRRLSPRTIFVRALLVHIVSAVLLLAVATTTHLALLMLPLFFCLATIPVIGANAIARAMAQSGRHAGGASSLVGVMQFGLASLVSALVSMLHNGTAYPMAGMILTCGLLAGGVLVIGRRRA</sequence>
<keyword evidence="11" id="KW-1185">Reference proteome</keyword>
<evidence type="ECO:0000256" key="1">
    <source>
        <dbReference type="ARBA" id="ARBA00004651"/>
    </source>
</evidence>
<feature type="transmembrane region" description="Helical" evidence="8">
    <location>
        <begin position="199"/>
        <end position="221"/>
    </location>
</feature>
<dbReference type="PANTHER" id="PTHR23502">
    <property type="entry name" value="MAJOR FACILITATOR SUPERFAMILY"/>
    <property type="match status" value="1"/>
</dbReference>
<dbReference type="NCBIfam" id="TIGR00710">
    <property type="entry name" value="efflux_Bcr_CflA"/>
    <property type="match status" value="1"/>
</dbReference>
<dbReference type="GO" id="GO:0005886">
    <property type="term" value="C:plasma membrane"/>
    <property type="evidence" value="ECO:0007669"/>
    <property type="project" value="UniProtKB-SubCell"/>
</dbReference>
<feature type="transmembrane region" description="Helical" evidence="8">
    <location>
        <begin position="47"/>
        <end position="65"/>
    </location>
</feature>
<keyword evidence="5 8" id="KW-0812">Transmembrane</keyword>
<dbReference type="InterPro" id="IPR036259">
    <property type="entry name" value="MFS_trans_sf"/>
</dbReference>
<feature type="transmembrane region" description="Helical" evidence="8">
    <location>
        <begin position="317"/>
        <end position="336"/>
    </location>
</feature>
<dbReference type="Gene3D" id="1.20.1720.10">
    <property type="entry name" value="Multidrug resistance protein D"/>
    <property type="match status" value="1"/>
</dbReference>
<feature type="transmembrane region" description="Helical" evidence="8">
    <location>
        <begin position="142"/>
        <end position="159"/>
    </location>
</feature>
<comment type="similarity">
    <text evidence="2">Belongs to the major facilitator superfamily. Bcr/CmlA family.</text>
</comment>
<dbReference type="Pfam" id="PF07690">
    <property type="entry name" value="MFS_1"/>
    <property type="match status" value="1"/>
</dbReference>
<accession>A0A5A9XBQ6</accession>
<dbReference type="CDD" id="cd17320">
    <property type="entry name" value="MFS_MdfA_MDR_like"/>
    <property type="match status" value="1"/>
</dbReference>
<keyword evidence="6 8" id="KW-1133">Transmembrane helix</keyword>
<dbReference type="GO" id="GO:0015385">
    <property type="term" value="F:sodium:proton antiporter activity"/>
    <property type="evidence" value="ECO:0007669"/>
    <property type="project" value="TreeGrafter"/>
</dbReference>
<name>A0A5A9XBQ6_9BACT</name>
<protein>
    <submittedName>
        <fullName evidence="10">Bcr/CflA family efflux MFS transporter</fullName>
    </submittedName>
</protein>
<dbReference type="InterPro" id="IPR011701">
    <property type="entry name" value="MFS"/>
</dbReference>
<evidence type="ECO:0000256" key="3">
    <source>
        <dbReference type="ARBA" id="ARBA00022448"/>
    </source>
</evidence>
<dbReference type="AlphaFoldDB" id="A0A5A9XBQ6"/>
<dbReference type="Proteomes" id="UP000324298">
    <property type="component" value="Unassembled WGS sequence"/>
</dbReference>
<dbReference type="SUPFAM" id="SSF103473">
    <property type="entry name" value="MFS general substrate transporter"/>
    <property type="match status" value="1"/>
</dbReference>
<evidence type="ECO:0000256" key="4">
    <source>
        <dbReference type="ARBA" id="ARBA00022475"/>
    </source>
</evidence>
<feature type="transmembrane region" description="Helical" evidence="8">
    <location>
        <begin position="376"/>
        <end position="399"/>
    </location>
</feature>
<feature type="transmembrane region" description="Helical" evidence="8">
    <location>
        <begin position="287"/>
        <end position="305"/>
    </location>
</feature>
<keyword evidence="3" id="KW-0813">Transport</keyword>
<dbReference type="FunFam" id="1.20.1720.10:FF:000005">
    <property type="entry name" value="Bcr/CflA family efflux transporter"/>
    <property type="match status" value="1"/>
</dbReference>
<comment type="caution">
    <text evidence="10">The sequence shown here is derived from an EMBL/GenBank/DDBJ whole genome shotgun (WGS) entry which is preliminary data.</text>
</comment>
<reference evidence="10 11" key="1">
    <citation type="submission" date="2019-04" db="EMBL/GenBank/DDBJ databases">
        <title>Geobacter ruber sp. nov., ferric-reducing bacteria isolated from paddy soil.</title>
        <authorList>
            <person name="Xu Z."/>
            <person name="Masuda Y."/>
            <person name="Itoh H."/>
            <person name="Senoo K."/>
        </authorList>
    </citation>
    <scope>NUCLEOTIDE SEQUENCE [LARGE SCALE GENOMIC DNA]</scope>
    <source>
        <strain evidence="10 11">Red88</strain>
    </source>
</reference>
<dbReference type="GO" id="GO:0042910">
    <property type="term" value="F:xenobiotic transmembrane transporter activity"/>
    <property type="evidence" value="ECO:0007669"/>
    <property type="project" value="InterPro"/>
</dbReference>
<feature type="transmembrane region" description="Helical" evidence="8">
    <location>
        <begin position="114"/>
        <end position="136"/>
    </location>
</feature>
<evidence type="ECO:0000256" key="2">
    <source>
        <dbReference type="ARBA" id="ARBA00006236"/>
    </source>
</evidence>
<evidence type="ECO:0000256" key="7">
    <source>
        <dbReference type="ARBA" id="ARBA00023136"/>
    </source>
</evidence>
<gene>
    <name evidence="10" type="ORF">ET418_12990</name>
</gene>
<evidence type="ECO:0000313" key="11">
    <source>
        <dbReference type="Proteomes" id="UP000324298"/>
    </source>
</evidence>
<evidence type="ECO:0000313" key="10">
    <source>
        <dbReference type="EMBL" id="KAA0889689.1"/>
    </source>
</evidence>
<dbReference type="PROSITE" id="PS50850">
    <property type="entry name" value="MFS"/>
    <property type="match status" value="1"/>
</dbReference>
<dbReference type="OrthoDB" id="9814303at2"/>
<dbReference type="GO" id="GO:1990961">
    <property type="term" value="P:xenobiotic detoxification by transmembrane export across the plasma membrane"/>
    <property type="evidence" value="ECO:0007669"/>
    <property type="project" value="InterPro"/>
</dbReference>
<organism evidence="10 11">
    <name type="scientific">Oryzomonas rubra</name>
    <dbReference type="NCBI Taxonomy" id="2509454"/>
    <lineage>
        <taxon>Bacteria</taxon>
        <taxon>Pseudomonadati</taxon>
        <taxon>Thermodesulfobacteriota</taxon>
        <taxon>Desulfuromonadia</taxon>
        <taxon>Geobacterales</taxon>
        <taxon>Geobacteraceae</taxon>
        <taxon>Oryzomonas</taxon>
    </lineage>
</organism>
<keyword evidence="4" id="KW-1003">Cell membrane</keyword>
<dbReference type="EMBL" id="SRSD01000008">
    <property type="protein sequence ID" value="KAA0889689.1"/>
    <property type="molecule type" value="Genomic_DNA"/>
</dbReference>
<dbReference type="PANTHER" id="PTHR23502:SF132">
    <property type="entry name" value="POLYAMINE TRANSPORTER 2-RELATED"/>
    <property type="match status" value="1"/>
</dbReference>
<evidence type="ECO:0000256" key="6">
    <source>
        <dbReference type="ARBA" id="ARBA00022989"/>
    </source>
</evidence>
<feature type="transmembrane region" description="Helical" evidence="8">
    <location>
        <begin position="251"/>
        <end position="275"/>
    </location>
</feature>
<comment type="subcellular location">
    <subcellularLocation>
        <location evidence="1">Cell membrane</location>
        <topology evidence="1">Multi-pass membrane protein</topology>
    </subcellularLocation>
</comment>
<evidence type="ECO:0000259" key="9">
    <source>
        <dbReference type="PROSITE" id="PS50850"/>
    </source>
</evidence>
<evidence type="ECO:0000256" key="5">
    <source>
        <dbReference type="ARBA" id="ARBA00022692"/>
    </source>
</evidence>
<dbReference type="InterPro" id="IPR004812">
    <property type="entry name" value="Efflux_drug-R_Bcr/CmlA"/>
</dbReference>
<keyword evidence="7 8" id="KW-0472">Membrane</keyword>
<proteinExistence type="inferred from homology"/>
<evidence type="ECO:0000256" key="8">
    <source>
        <dbReference type="SAM" id="Phobius"/>
    </source>
</evidence>
<feature type="transmembrane region" description="Helical" evidence="8">
    <location>
        <begin position="342"/>
        <end position="364"/>
    </location>
</feature>